<dbReference type="HOGENOM" id="CLU_1505635_0_0_1"/>
<dbReference type="EMBL" id="CM000785">
    <property type="protein sequence ID" value="AQL02139.1"/>
    <property type="molecule type" value="Genomic_DNA"/>
</dbReference>
<dbReference type="PaxDb" id="4577-AC194719.3_FGP002"/>
<gene>
    <name evidence="1" type="ORF">ZEAMMB73_Zm00001d045367</name>
</gene>
<reference evidence="1" key="1">
    <citation type="submission" date="2015-12" db="EMBL/GenBank/DDBJ databases">
        <title>Update maize B73 reference genome by single molecule sequencing technologies.</title>
        <authorList>
            <consortium name="Maize Genome Sequencing Project"/>
            <person name="Ware D."/>
        </authorList>
    </citation>
    <scope>NUCLEOTIDE SEQUENCE</scope>
    <source>
        <tissue evidence="1">Seedling</tissue>
    </source>
</reference>
<dbReference type="AlphaFoldDB" id="K7V9J0"/>
<evidence type="ECO:0000313" key="1">
    <source>
        <dbReference type="EMBL" id="AQL02139.1"/>
    </source>
</evidence>
<sequence>MKLLPPMEFLSSSHSESNLAPTAHIFSAILSTTSFQTPSFNTAGAFSTSSLASFRPRSLNGGGRRALGRGRGEVCHGGPGCHEHMVDAEAAAQASREEASRTYGEPAGLVNKHRAVWDRVDGGGGGSIILYVEEVGAAGGGGTSARAVALGGFVGVGVCLDEDTARCVATTQVVGNSST</sequence>
<organism evidence="1">
    <name type="scientific">Zea mays</name>
    <name type="common">Maize</name>
    <dbReference type="NCBI Taxonomy" id="4577"/>
    <lineage>
        <taxon>Eukaryota</taxon>
        <taxon>Viridiplantae</taxon>
        <taxon>Streptophyta</taxon>
        <taxon>Embryophyta</taxon>
        <taxon>Tracheophyta</taxon>
        <taxon>Spermatophyta</taxon>
        <taxon>Magnoliopsida</taxon>
        <taxon>Liliopsida</taxon>
        <taxon>Poales</taxon>
        <taxon>Poaceae</taxon>
        <taxon>PACMAD clade</taxon>
        <taxon>Panicoideae</taxon>
        <taxon>Andropogonodae</taxon>
        <taxon>Andropogoneae</taxon>
        <taxon>Tripsacinae</taxon>
        <taxon>Zea</taxon>
    </lineage>
</organism>
<dbReference type="AntiFam" id="ANF00182">
    <property type="entry name" value="Shadow ORF (opposite rplL)"/>
</dbReference>
<accession>K7V9J0</accession>
<protein>
    <submittedName>
        <fullName evidence="1">Uncharacterized protein</fullName>
    </submittedName>
</protein>
<dbReference type="InParanoid" id="K7V9J0"/>
<proteinExistence type="predicted"/>
<name>K7V9J0_MAIZE</name>